<dbReference type="Pfam" id="PF00407">
    <property type="entry name" value="Bet_v_1"/>
    <property type="match status" value="1"/>
</dbReference>
<dbReference type="InterPro" id="IPR024949">
    <property type="entry name" value="Bet_v_I_allergen"/>
</dbReference>
<dbReference type="AlphaFoldDB" id="A0A5N5KN95"/>
<dbReference type="Gene3D" id="3.30.530.20">
    <property type="match status" value="1"/>
</dbReference>
<dbReference type="SUPFAM" id="SSF55961">
    <property type="entry name" value="Bet v1-like"/>
    <property type="match status" value="1"/>
</dbReference>
<keyword evidence="6" id="KW-1185">Reference proteome</keyword>
<accession>A0A5N5KN95</accession>
<dbReference type="Proteomes" id="UP000326939">
    <property type="component" value="Chromosome 12"/>
</dbReference>
<comment type="caution">
    <text evidence="5">The sequence shown here is derived from an EMBL/GenBank/DDBJ whole genome shotgun (WGS) entry which is preliminary data.</text>
</comment>
<gene>
    <name evidence="5" type="ORF">DKX38_018500</name>
</gene>
<name>A0A5N5KN95_9ROSI</name>
<dbReference type="PRINTS" id="PR00634">
    <property type="entry name" value="BETALLERGEN"/>
</dbReference>
<dbReference type="GO" id="GO:0004864">
    <property type="term" value="F:protein phosphatase inhibitor activity"/>
    <property type="evidence" value="ECO:0007669"/>
    <property type="project" value="InterPro"/>
</dbReference>
<dbReference type="GO" id="GO:0005634">
    <property type="term" value="C:nucleus"/>
    <property type="evidence" value="ECO:0007669"/>
    <property type="project" value="TreeGrafter"/>
</dbReference>
<dbReference type="EMBL" id="VDCV01000012">
    <property type="protein sequence ID" value="KAB5531830.1"/>
    <property type="molecule type" value="Genomic_DNA"/>
</dbReference>
<proteinExistence type="inferred from homology"/>
<protein>
    <recommendedName>
        <fullName evidence="4">Bet v I/Major latex protein domain-containing protein</fullName>
    </recommendedName>
</protein>
<evidence type="ECO:0000256" key="1">
    <source>
        <dbReference type="ARBA" id="ARBA00009744"/>
    </source>
</evidence>
<dbReference type="PANTHER" id="PTHR31213">
    <property type="entry name" value="OS08G0374000 PROTEIN-RELATED"/>
    <property type="match status" value="1"/>
</dbReference>
<keyword evidence="3" id="KW-0568">Pathogenesis-related protein</keyword>
<evidence type="ECO:0000313" key="5">
    <source>
        <dbReference type="EMBL" id="KAB5531830.1"/>
    </source>
</evidence>
<evidence type="ECO:0000256" key="3">
    <source>
        <dbReference type="ARBA" id="ARBA00023265"/>
    </source>
</evidence>
<dbReference type="PANTHER" id="PTHR31213:SF17">
    <property type="entry name" value="MAJOR ALLERGEN PRU AR 1-LIKE"/>
    <property type="match status" value="1"/>
</dbReference>
<dbReference type="CDD" id="cd07816">
    <property type="entry name" value="Bet_v1-like"/>
    <property type="match status" value="1"/>
</dbReference>
<dbReference type="GO" id="GO:0009738">
    <property type="term" value="P:abscisic acid-activated signaling pathway"/>
    <property type="evidence" value="ECO:0007669"/>
    <property type="project" value="InterPro"/>
</dbReference>
<evidence type="ECO:0000256" key="2">
    <source>
        <dbReference type="ARBA" id="ARBA00022821"/>
    </source>
</evidence>
<evidence type="ECO:0000313" key="6">
    <source>
        <dbReference type="Proteomes" id="UP000326939"/>
    </source>
</evidence>
<keyword evidence="2" id="KW-0611">Plant defense</keyword>
<comment type="similarity">
    <text evidence="1">Belongs to the BetVI family.</text>
</comment>
<reference evidence="6" key="1">
    <citation type="journal article" date="2019" name="Gigascience">
        <title>De novo genome assembly of the endangered Acer yangbiense, a plant species with extremely small populations endemic to Yunnan Province, China.</title>
        <authorList>
            <person name="Yang J."/>
            <person name="Wariss H.M."/>
            <person name="Tao L."/>
            <person name="Zhang R."/>
            <person name="Yun Q."/>
            <person name="Hollingsworth P."/>
            <person name="Dao Z."/>
            <person name="Luo G."/>
            <person name="Guo H."/>
            <person name="Ma Y."/>
            <person name="Sun W."/>
        </authorList>
    </citation>
    <scope>NUCLEOTIDE SEQUENCE [LARGE SCALE GENOMIC DNA]</scope>
    <source>
        <strain evidence="6">cv. br00</strain>
    </source>
</reference>
<sequence>MAALTFTEEFSSPVEAKRLFTAMILEADSLIPRLLPQVVKSIETIEGNGGPGTVKKLTFAEGQHVKHRIDALDKDNLTHSYTAIDGVILLDKFESIAYDIKFEATPEGGCKGTFVSKYFPKPDAEIKEEEIKEGKEKAAALYKVVEDYLVANPQACA</sequence>
<feature type="domain" description="Bet v I/Major latex protein" evidence="4">
    <location>
        <begin position="3"/>
        <end position="151"/>
    </location>
</feature>
<evidence type="ECO:0000259" key="4">
    <source>
        <dbReference type="Pfam" id="PF00407"/>
    </source>
</evidence>
<dbReference type="InterPro" id="IPR050279">
    <property type="entry name" value="Plant_def-hormone_signal"/>
</dbReference>
<dbReference type="FunFam" id="3.30.530.20:FF:000007">
    <property type="entry name" value="Major pollen allergen Bet v 1-A"/>
    <property type="match status" value="1"/>
</dbReference>
<dbReference type="InterPro" id="IPR000916">
    <property type="entry name" value="Bet_v_I/MLP"/>
</dbReference>
<dbReference type="GO" id="GO:0038023">
    <property type="term" value="F:signaling receptor activity"/>
    <property type="evidence" value="ECO:0007669"/>
    <property type="project" value="InterPro"/>
</dbReference>
<dbReference type="InterPro" id="IPR023393">
    <property type="entry name" value="START-like_dom_sf"/>
</dbReference>
<dbReference type="GO" id="GO:0010427">
    <property type="term" value="F:abscisic acid binding"/>
    <property type="evidence" value="ECO:0007669"/>
    <property type="project" value="InterPro"/>
</dbReference>
<dbReference type="GO" id="GO:0005737">
    <property type="term" value="C:cytoplasm"/>
    <property type="evidence" value="ECO:0007669"/>
    <property type="project" value="TreeGrafter"/>
</dbReference>
<organism evidence="5 6">
    <name type="scientific">Salix brachista</name>
    <dbReference type="NCBI Taxonomy" id="2182728"/>
    <lineage>
        <taxon>Eukaryota</taxon>
        <taxon>Viridiplantae</taxon>
        <taxon>Streptophyta</taxon>
        <taxon>Embryophyta</taxon>
        <taxon>Tracheophyta</taxon>
        <taxon>Spermatophyta</taxon>
        <taxon>Magnoliopsida</taxon>
        <taxon>eudicotyledons</taxon>
        <taxon>Gunneridae</taxon>
        <taxon>Pentapetalae</taxon>
        <taxon>rosids</taxon>
        <taxon>fabids</taxon>
        <taxon>Malpighiales</taxon>
        <taxon>Salicaceae</taxon>
        <taxon>Saliceae</taxon>
        <taxon>Salix</taxon>
    </lineage>
</organism>
<dbReference type="GO" id="GO:0006952">
    <property type="term" value="P:defense response"/>
    <property type="evidence" value="ECO:0007669"/>
    <property type="project" value="UniProtKB-KW"/>
</dbReference>